<keyword evidence="1" id="KW-0732">Signal</keyword>
<dbReference type="EMBL" id="CP114040">
    <property type="protein sequence ID" value="WAS90868.1"/>
    <property type="molecule type" value="Genomic_DNA"/>
</dbReference>
<protein>
    <recommendedName>
        <fullName evidence="4">Secreted protein</fullName>
    </recommendedName>
</protein>
<dbReference type="RefSeq" id="WP_269033195.1">
    <property type="nucleotide sequence ID" value="NZ_CP114040.1"/>
</dbReference>
<keyword evidence="3" id="KW-1185">Reference proteome</keyword>
<feature type="chain" id="PRO_5047155345" description="Secreted protein" evidence="1">
    <location>
        <begin position="21"/>
        <end position="202"/>
    </location>
</feature>
<evidence type="ECO:0008006" key="4">
    <source>
        <dbReference type="Google" id="ProtNLM"/>
    </source>
</evidence>
<accession>A0ABY7GV67</accession>
<proteinExistence type="predicted"/>
<name>A0ABY7GV67_9BACT</name>
<evidence type="ECO:0000313" key="3">
    <source>
        <dbReference type="Proteomes" id="UP001164459"/>
    </source>
</evidence>
<evidence type="ECO:0000313" key="2">
    <source>
        <dbReference type="EMBL" id="WAS90868.1"/>
    </source>
</evidence>
<organism evidence="2 3">
    <name type="scientific">Nannocystis punicea</name>
    <dbReference type="NCBI Taxonomy" id="2995304"/>
    <lineage>
        <taxon>Bacteria</taxon>
        <taxon>Pseudomonadati</taxon>
        <taxon>Myxococcota</taxon>
        <taxon>Polyangia</taxon>
        <taxon>Nannocystales</taxon>
        <taxon>Nannocystaceae</taxon>
        <taxon>Nannocystis</taxon>
    </lineage>
</organism>
<sequence>MRLAFAASCLLVLAPRDVTAAAPLTNAIQTGFCDEVLPRLVDVGEALGYAIDHGESGFSGASGASELRCICSEGQVAIEVADRDASVSVNFARGRSVFGLELAGQFHDFGSIQHTSILDGTADRLGGSLIFAADTADAAAFVEFDLAGQVVAADGDGGLVNERFAPVLAASTAWRDAHALMLALAGVRDADRPLSVAIPDPR</sequence>
<reference evidence="2" key="1">
    <citation type="submission" date="2022-11" db="EMBL/GenBank/DDBJ databases">
        <title>Minimal conservation of predation-associated metabolite biosynthetic gene clusters underscores biosynthetic potential of Myxococcota including descriptions for ten novel species: Archangium lansinium sp. nov., Myxococcus landrumus sp. nov., Nannocystis bai.</title>
        <authorList>
            <person name="Ahearne A."/>
            <person name="Stevens C."/>
            <person name="Dowd S."/>
        </authorList>
    </citation>
    <scope>NUCLEOTIDE SEQUENCE</scope>
    <source>
        <strain evidence="2">Fl3</strain>
    </source>
</reference>
<evidence type="ECO:0000256" key="1">
    <source>
        <dbReference type="SAM" id="SignalP"/>
    </source>
</evidence>
<gene>
    <name evidence="2" type="ORF">O0S08_32165</name>
</gene>
<dbReference type="Proteomes" id="UP001164459">
    <property type="component" value="Chromosome"/>
</dbReference>
<feature type="signal peptide" evidence="1">
    <location>
        <begin position="1"/>
        <end position="20"/>
    </location>
</feature>